<evidence type="ECO:0000313" key="2">
    <source>
        <dbReference type="Proteomes" id="UP000195950"/>
    </source>
</evidence>
<evidence type="ECO:0000313" key="1">
    <source>
        <dbReference type="EMBL" id="OUP20453.1"/>
    </source>
</evidence>
<accession>A0A1Y4IJQ6</accession>
<dbReference type="Proteomes" id="UP000195950">
    <property type="component" value="Unassembled WGS sequence"/>
</dbReference>
<dbReference type="RefSeq" id="WP_087343167.1">
    <property type="nucleotide sequence ID" value="NZ_NFJX01000004.1"/>
</dbReference>
<protein>
    <submittedName>
        <fullName evidence="1">Uncharacterized protein</fullName>
    </submittedName>
</protein>
<comment type="caution">
    <text evidence="1">The sequence shown here is derived from an EMBL/GenBank/DDBJ whole genome shotgun (WGS) entry which is preliminary data.</text>
</comment>
<reference evidence="2" key="1">
    <citation type="submission" date="2017-04" db="EMBL/GenBank/DDBJ databases">
        <title>Function of individual gut microbiota members based on whole genome sequencing of pure cultures obtained from chicken caecum.</title>
        <authorList>
            <person name="Medvecky M."/>
            <person name="Cejkova D."/>
            <person name="Polansky O."/>
            <person name="Karasova D."/>
            <person name="Kubasova T."/>
            <person name="Cizek A."/>
            <person name="Rychlik I."/>
        </authorList>
    </citation>
    <scope>NUCLEOTIDE SEQUENCE [LARGE SCALE GENOMIC DNA]</scope>
    <source>
        <strain evidence="2">An199</strain>
    </source>
</reference>
<organism evidence="1 2">
    <name type="scientific">Parabacteroides distasonis</name>
    <dbReference type="NCBI Taxonomy" id="823"/>
    <lineage>
        <taxon>Bacteria</taxon>
        <taxon>Pseudomonadati</taxon>
        <taxon>Bacteroidota</taxon>
        <taxon>Bacteroidia</taxon>
        <taxon>Bacteroidales</taxon>
        <taxon>Tannerellaceae</taxon>
        <taxon>Parabacteroides</taxon>
    </lineage>
</organism>
<dbReference type="AlphaFoldDB" id="A0A1Y4IJQ6"/>
<gene>
    <name evidence="1" type="ORF">B5F32_05875</name>
</gene>
<sequence>MNERLTEQKALETEIKTVDTLLDKGVRVDLPAPRILRWLGKPVLRLILRRPNSETLYRISGLYLRMMRQATTLEPGTLGESHQLIHECMLPASQIVAYGIAPYFRPSGIGNRLLARYLRKHLDTRAMAELWMMVASLSGAHDFCNFIRSMSGMRITTPRTI</sequence>
<dbReference type="EMBL" id="NFJX01000004">
    <property type="protein sequence ID" value="OUP20453.1"/>
    <property type="molecule type" value="Genomic_DNA"/>
</dbReference>
<proteinExistence type="predicted"/>
<name>A0A1Y4IJQ6_PARDI</name>